<keyword evidence="3" id="KW-1185">Reference proteome</keyword>
<proteinExistence type="predicted"/>
<dbReference type="AlphaFoldDB" id="A0A2N9JK28"/>
<sequence>MSADTDFGTILARRQLAKPSFVLLRRTQNVGPDEVGSLLVRNLPAFERDLNEGAIVVIDDTVARVRRLPITPV</sequence>
<dbReference type="Proteomes" id="UP000238164">
    <property type="component" value="Chromosome 1"/>
</dbReference>
<organism evidence="2 3">
    <name type="scientific">Micropruina glycogenica</name>
    <dbReference type="NCBI Taxonomy" id="75385"/>
    <lineage>
        <taxon>Bacteria</taxon>
        <taxon>Bacillati</taxon>
        <taxon>Actinomycetota</taxon>
        <taxon>Actinomycetes</taxon>
        <taxon>Propionibacteriales</taxon>
        <taxon>Nocardioidaceae</taxon>
        <taxon>Micropruina</taxon>
    </lineage>
</organism>
<accession>A0A2N9JK28</accession>
<evidence type="ECO:0000313" key="2">
    <source>
        <dbReference type="EMBL" id="SPD88370.1"/>
    </source>
</evidence>
<name>A0A2N9JK28_9ACTN</name>
<evidence type="ECO:0000259" key="1">
    <source>
        <dbReference type="Pfam" id="PF18480"/>
    </source>
</evidence>
<reference evidence="2 3" key="1">
    <citation type="submission" date="2018-02" db="EMBL/GenBank/DDBJ databases">
        <authorList>
            <person name="Cohen D.B."/>
            <person name="Kent A.D."/>
        </authorList>
    </citation>
    <scope>NUCLEOTIDE SEQUENCE [LARGE SCALE GENOMIC DNA]</scope>
    <source>
        <strain evidence="2">1</strain>
    </source>
</reference>
<dbReference type="InterPro" id="IPR041049">
    <property type="entry name" value="DUF5615"/>
</dbReference>
<dbReference type="OrthoDB" id="334367at2"/>
<dbReference type="KEGG" id="mgg:MPLG2_3340"/>
<feature type="domain" description="DUF5615" evidence="1">
    <location>
        <begin position="2"/>
        <end position="60"/>
    </location>
</feature>
<dbReference type="EMBL" id="LT985188">
    <property type="protein sequence ID" value="SPD88370.1"/>
    <property type="molecule type" value="Genomic_DNA"/>
</dbReference>
<gene>
    <name evidence="2" type="ORF">MPLG2_3340</name>
</gene>
<evidence type="ECO:0000313" key="3">
    <source>
        <dbReference type="Proteomes" id="UP000238164"/>
    </source>
</evidence>
<protein>
    <recommendedName>
        <fullName evidence="1">DUF5615 domain-containing protein</fullName>
    </recommendedName>
</protein>
<dbReference type="Pfam" id="PF18480">
    <property type="entry name" value="DUF5615"/>
    <property type="match status" value="1"/>
</dbReference>